<sequence length="202" mass="21219">MLTSSCSAPPLVALVGRASLAPQLRPVGAEGRLEEKRREALARFGAHRRITLEPSAALRSSGAAPAPPEAAEGADAAKDAAVARCREAALAAFRKSGRISSKKLSGTFEEQEIHLSFLPMLSSRSSLSRASSGEINADPRSVLLMQSVFRLDRGLGGLLPLLLASRSSLSGASSGNVAGVSSSSPPYFFFNRGHRPRCQGQH</sequence>
<name>A0ABN9SFV7_9DINO</name>
<protein>
    <submittedName>
        <fullName evidence="2">Uncharacterized protein</fullName>
    </submittedName>
</protein>
<dbReference type="EMBL" id="CAUYUJ010011101">
    <property type="protein sequence ID" value="CAK0830970.1"/>
    <property type="molecule type" value="Genomic_DNA"/>
</dbReference>
<proteinExistence type="predicted"/>
<evidence type="ECO:0000313" key="3">
    <source>
        <dbReference type="Proteomes" id="UP001189429"/>
    </source>
</evidence>
<comment type="caution">
    <text evidence="2">The sequence shown here is derived from an EMBL/GenBank/DDBJ whole genome shotgun (WGS) entry which is preliminary data.</text>
</comment>
<gene>
    <name evidence="2" type="ORF">PCOR1329_LOCUS29437</name>
</gene>
<feature type="region of interest" description="Disordered" evidence="1">
    <location>
        <begin position="55"/>
        <end position="75"/>
    </location>
</feature>
<evidence type="ECO:0000313" key="2">
    <source>
        <dbReference type="EMBL" id="CAK0830970.1"/>
    </source>
</evidence>
<dbReference type="Proteomes" id="UP001189429">
    <property type="component" value="Unassembled WGS sequence"/>
</dbReference>
<reference evidence="2" key="1">
    <citation type="submission" date="2023-10" db="EMBL/GenBank/DDBJ databases">
        <authorList>
            <person name="Chen Y."/>
            <person name="Shah S."/>
            <person name="Dougan E. K."/>
            <person name="Thang M."/>
            <person name="Chan C."/>
        </authorList>
    </citation>
    <scope>NUCLEOTIDE SEQUENCE [LARGE SCALE GENOMIC DNA]</scope>
</reference>
<evidence type="ECO:0000256" key="1">
    <source>
        <dbReference type="SAM" id="MobiDB-lite"/>
    </source>
</evidence>
<keyword evidence="3" id="KW-1185">Reference proteome</keyword>
<accession>A0ABN9SFV7</accession>
<organism evidence="2 3">
    <name type="scientific">Prorocentrum cordatum</name>
    <dbReference type="NCBI Taxonomy" id="2364126"/>
    <lineage>
        <taxon>Eukaryota</taxon>
        <taxon>Sar</taxon>
        <taxon>Alveolata</taxon>
        <taxon>Dinophyceae</taxon>
        <taxon>Prorocentrales</taxon>
        <taxon>Prorocentraceae</taxon>
        <taxon>Prorocentrum</taxon>
    </lineage>
</organism>